<gene>
    <name evidence="1" type="ORF">BUALT_Bualt02G0055200</name>
</gene>
<evidence type="ECO:0000313" key="2">
    <source>
        <dbReference type="Proteomes" id="UP000826271"/>
    </source>
</evidence>
<proteinExistence type="predicted"/>
<reference evidence="1" key="1">
    <citation type="submission" date="2019-10" db="EMBL/GenBank/DDBJ databases">
        <authorList>
            <person name="Zhang R."/>
            <person name="Pan Y."/>
            <person name="Wang J."/>
            <person name="Ma R."/>
            <person name="Yu S."/>
        </authorList>
    </citation>
    <scope>NUCLEOTIDE SEQUENCE</scope>
    <source>
        <strain evidence="1">LA-IB0</strain>
        <tissue evidence="1">Leaf</tissue>
    </source>
</reference>
<keyword evidence="2" id="KW-1185">Reference proteome</keyword>
<sequence>MSSTCNPSYKDDFRVPVRATFINLYKWPESDAEFVKSMSSANVSKDGDDSFTYGHDSKVIDRFSSRQLFLRSYPFTREEDETIIKCIRWPKEKVVEDRTERNSGGSGGRKCTRLRRVKAASKSFFRRLLCTTKF</sequence>
<name>A0AAV6XY80_9LAMI</name>
<dbReference type="PANTHER" id="PTHR35304">
    <property type="entry name" value="OS05G0120300 PROTEIN-RELATED"/>
    <property type="match status" value="1"/>
</dbReference>
<dbReference type="EMBL" id="WHWC01000002">
    <property type="protein sequence ID" value="KAG8387764.1"/>
    <property type="molecule type" value="Genomic_DNA"/>
</dbReference>
<dbReference type="PANTHER" id="PTHR35304:SF1">
    <property type="entry name" value="OS05G0120300 PROTEIN"/>
    <property type="match status" value="1"/>
</dbReference>
<organism evidence="1 2">
    <name type="scientific">Buddleja alternifolia</name>
    <dbReference type="NCBI Taxonomy" id="168488"/>
    <lineage>
        <taxon>Eukaryota</taxon>
        <taxon>Viridiplantae</taxon>
        <taxon>Streptophyta</taxon>
        <taxon>Embryophyta</taxon>
        <taxon>Tracheophyta</taxon>
        <taxon>Spermatophyta</taxon>
        <taxon>Magnoliopsida</taxon>
        <taxon>eudicotyledons</taxon>
        <taxon>Gunneridae</taxon>
        <taxon>Pentapetalae</taxon>
        <taxon>asterids</taxon>
        <taxon>lamiids</taxon>
        <taxon>Lamiales</taxon>
        <taxon>Scrophulariaceae</taxon>
        <taxon>Buddlejeae</taxon>
        <taxon>Buddleja</taxon>
    </lineage>
</organism>
<dbReference type="Proteomes" id="UP000826271">
    <property type="component" value="Unassembled WGS sequence"/>
</dbReference>
<protein>
    <submittedName>
        <fullName evidence="1">Uncharacterized protein</fullName>
    </submittedName>
</protein>
<dbReference type="AlphaFoldDB" id="A0AAV6XY80"/>
<evidence type="ECO:0000313" key="1">
    <source>
        <dbReference type="EMBL" id="KAG8387764.1"/>
    </source>
</evidence>
<comment type="caution">
    <text evidence="1">The sequence shown here is derived from an EMBL/GenBank/DDBJ whole genome shotgun (WGS) entry which is preliminary data.</text>
</comment>
<accession>A0AAV6XY80</accession>